<organism evidence="3 4">
    <name type="scientific">Methylocella silvestris</name>
    <dbReference type="NCBI Taxonomy" id="199596"/>
    <lineage>
        <taxon>Bacteria</taxon>
        <taxon>Pseudomonadati</taxon>
        <taxon>Pseudomonadota</taxon>
        <taxon>Alphaproteobacteria</taxon>
        <taxon>Hyphomicrobiales</taxon>
        <taxon>Beijerinckiaceae</taxon>
        <taxon>Methylocella</taxon>
    </lineage>
</organism>
<comment type="caution">
    <text evidence="3">The sequence shown here is derived from an EMBL/GenBank/DDBJ whole genome shotgun (WGS) entry which is preliminary data.</text>
</comment>
<gene>
    <name evidence="3" type="ORF">CR492_17245</name>
</gene>
<name>A0A2J7TD98_METSI</name>
<dbReference type="RefSeq" id="WP_102844970.1">
    <property type="nucleotide sequence ID" value="NZ_PDZR01000025.1"/>
</dbReference>
<evidence type="ECO:0000259" key="2">
    <source>
        <dbReference type="Pfam" id="PF13439"/>
    </source>
</evidence>
<dbReference type="Pfam" id="PF00534">
    <property type="entry name" value="Glycos_transf_1"/>
    <property type="match status" value="1"/>
</dbReference>
<evidence type="ECO:0000259" key="1">
    <source>
        <dbReference type="Pfam" id="PF00534"/>
    </source>
</evidence>
<dbReference type="AlphaFoldDB" id="A0A2J7TD98"/>
<dbReference type="PANTHER" id="PTHR12526">
    <property type="entry name" value="GLYCOSYLTRANSFERASE"/>
    <property type="match status" value="1"/>
</dbReference>
<sequence>MNEEGDYTSPRAGKPPFQRVVFVLDSLKIGGAQRHTLDLAGLLIRRGHDVRIVVYARDLSTLDIAADITDRCTVLDFHRLFDPRGILKVASELRRFDADIVIAVNQTATILAGFARIMGVRGRFASILHTTILMGGSWDARRFWLYRLALLTMDGVIFVSSKQRDYWRRRLLFCWRAWVVRNGVDVRRFSSIDLATRESARRRLGFNDRDFVVGLSASFRKEKNHSQLVESLAALITGKIPAKLLFLGDGDMRTEVENRVNAMGLADHVVFAGAQSDVRPFLAALDVGVICSSAVETFSVAALEIMAMGIPMVMSNIGGASEIVRDGVDGALYPANDNSGLTEALMQLTDNDLRRRAGALARAGIVARYSDTNMLEGYCGILEKLVAVGRPSCWQTSGASP</sequence>
<reference evidence="3 4" key="1">
    <citation type="submission" date="2017-10" db="EMBL/GenBank/DDBJ databases">
        <title>Genome announcement of Methylocella silvestris TVC from permafrost.</title>
        <authorList>
            <person name="Wang J."/>
            <person name="Geng K."/>
            <person name="Ul-Haque F."/>
            <person name="Crombie A.T."/>
            <person name="Street L.E."/>
            <person name="Wookey P.A."/>
            <person name="Murrell J.C."/>
            <person name="Pratscher J."/>
        </authorList>
    </citation>
    <scope>NUCLEOTIDE SEQUENCE [LARGE SCALE GENOMIC DNA]</scope>
    <source>
        <strain evidence="3 4">TVC</strain>
    </source>
</reference>
<dbReference type="EMBL" id="PDZR01000025">
    <property type="protein sequence ID" value="PNG24746.1"/>
    <property type="molecule type" value="Genomic_DNA"/>
</dbReference>
<dbReference type="Proteomes" id="UP000236286">
    <property type="component" value="Unassembled WGS sequence"/>
</dbReference>
<dbReference type="Gene3D" id="3.40.50.2000">
    <property type="entry name" value="Glycogen Phosphorylase B"/>
    <property type="match status" value="2"/>
</dbReference>
<feature type="domain" description="Glycosyltransferase subfamily 4-like N-terminal" evidence="2">
    <location>
        <begin position="29"/>
        <end position="188"/>
    </location>
</feature>
<dbReference type="InterPro" id="IPR028098">
    <property type="entry name" value="Glyco_trans_4-like_N"/>
</dbReference>
<dbReference type="Pfam" id="PF13439">
    <property type="entry name" value="Glyco_transf_4"/>
    <property type="match status" value="1"/>
</dbReference>
<protein>
    <recommendedName>
        <fullName evidence="5">Glycosyl transferase group 1</fullName>
    </recommendedName>
</protein>
<dbReference type="OrthoDB" id="529131at2"/>
<evidence type="ECO:0000313" key="3">
    <source>
        <dbReference type="EMBL" id="PNG24746.1"/>
    </source>
</evidence>
<dbReference type="InterPro" id="IPR001296">
    <property type="entry name" value="Glyco_trans_1"/>
</dbReference>
<evidence type="ECO:0008006" key="5">
    <source>
        <dbReference type="Google" id="ProtNLM"/>
    </source>
</evidence>
<dbReference type="SUPFAM" id="SSF53756">
    <property type="entry name" value="UDP-Glycosyltransferase/glycogen phosphorylase"/>
    <property type="match status" value="1"/>
</dbReference>
<feature type="domain" description="Glycosyl transferase family 1" evidence="1">
    <location>
        <begin position="197"/>
        <end position="358"/>
    </location>
</feature>
<dbReference type="GO" id="GO:0016757">
    <property type="term" value="F:glycosyltransferase activity"/>
    <property type="evidence" value="ECO:0007669"/>
    <property type="project" value="InterPro"/>
</dbReference>
<dbReference type="PANTHER" id="PTHR12526:SF630">
    <property type="entry name" value="GLYCOSYLTRANSFERASE"/>
    <property type="match status" value="1"/>
</dbReference>
<evidence type="ECO:0000313" key="4">
    <source>
        <dbReference type="Proteomes" id="UP000236286"/>
    </source>
</evidence>
<accession>A0A2J7TD98</accession>
<proteinExistence type="predicted"/>